<dbReference type="PROSITE" id="PS01229">
    <property type="entry name" value="COF_2"/>
    <property type="match status" value="1"/>
</dbReference>
<dbReference type="SFLD" id="SFLDG01140">
    <property type="entry name" value="C2.B:_Phosphomannomutase_and_P"/>
    <property type="match status" value="1"/>
</dbReference>
<dbReference type="GO" id="GO:0000287">
    <property type="term" value="F:magnesium ion binding"/>
    <property type="evidence" value="ECO:0007669"/>
    <property type="project" value="TreeGrafter"/>
</dbReference>
<dbReference type="GO" id="GO:0005829">
    <property type="term" value="C:cytosol"/>
    <property type="evidence" value="ECO:0007669"/>
    <property type="project" value="TreeGrafter"/>
</dbReference>
<organism evidence="1">
    <name type="scientific">uncultured Paludibacter sp</name>
    <dbReference type="NCBI Taxonomy" id="497635"/>
    <lineage>
        <taxon>Bacteria</taxon>
        <taxon>Pseudomonadati</taxon>
        <taxon>Bacteroidota</taxon>
        <taxon>Bacteroidia</taxon>
        <taxon>Bacteroidales</taxon>
        <taxon>Paludibacteraceae</taxon>
        <taxon>Paludibacter</taxon>
        <taxon>environmental samples</taxon>
    </lineage>
</organism>
<gene>
    <name evidence="1" type="ORF">TRIP_D120048</name>
</gene>
<dbReference type="SFLD" id="SFLDG01144">
    <property type="entry name" value="C2.B.4:_PGP_Like"/>
    <property type="match status" value="1"/>
</dbReference>
<proteinExistence type="predicted"/>
<dbReference type="NCBIfam" id="TIGR01484">
    <property type="entry name" value="HAD-SF-IIB"/>
    <property type="match status" value="1"/>
</dbReference>
<dbReference type="SUPFAM" id="SSF56784">
    <property type="entry name" value="HAD-like"/>
    <property type="match status" value="1"/>
</dbReference>
<accession>A0A653A5R7</accession>
<sequence>MIKAIFFDIDGTLKSFETHQIPESTMYALEELQKKGIKIFIATGRTPDALKSFDLQVDGYITLNGGYCYLSTGEIIYKHTVSKNDIQALMEYQKTNPTPCVVMAENITFATFKHEKIEHFIELLNFPRMEIFPLEKALEVDVLQIVLFISEKQDDDMLKILKNCDALRWYPTFADFVPKGSHKGIGIDKIIEHFGISLSETMAFGDGGNDISMLQHAAIGVAMGNATEEVKRAADYVTDTVDNDGVYKALKAFSVL</sequence>
<dbReference type="InterPro" id="IPR036412">
    <property type="entry name" value="HAD-like_sf"/>
</dbReference>
<reference evidence="1" key="1">
    <citation type="submission" date="2018-07" db="EMBL/GenBank/DDBJ databases">
        <authorList>
            <consortium name="Genoscope - CEA"/>
            <person name="William W."/>
        </authorList>
    </citation>
    <scope>NUCLEOTIDE SEQUENCE</scope>
    <source>
        <strain evidence="1">IK1</strain>
    </source>
</reference>
<dbReference type="Gene3D" id="3.40.50.1000">
    <property type="entry name" value="HAD superfamily/HAD-like"/>
    <property type="match status" value="1"/>
</dbReference>
<dbReference type="EMBL" id="UPXZ01000004">
    <property type="protein sequence ID" value="VBB43381.1"/>
    <property type="molecule type" value="Genomic_DNA"/>
</dbReference>
<name>A0A653A5R7_9BACT</name>
<protein>
    <submittedName>
        <fullName evidence="1">Cof-like hydrolase</fullName>
    </submittedName>
</protein>
<dbReference type="InterPro" id="IPR023214">
    <property type="entry name" value="HAD_sf"/>
</dbReference>
<dbReference type="SFLD" id="SFLDS00003">
    <property type="entry name" value="Haloacid_Dehalogenase"/>
    <property type="match status" value="1"/>
</dbReference>
<dbReference type="Gene3D" id="3.30.1240.10">
    <property type="match status" value="1"/>
</dbReference>
<dbReference type="PANTHER" id="PTHR10000:SF25">
    <property type="entry name" value="PHOSPHATASE YKRA-RELATED"/>
    <property type="match status" value="1"/>
</dbReference>
<dbReference type="InterPro" id="IPR006379">
    <property type="entry name" value="HAD-SF_hydro_IIB"/>
</dbReference>
<dbReference type="AlphaFoldDB" id="A0A653A5R7"/>
<dbReference type="InterPro" id="IPR000150">
    <property type="entry name" value="Cof"/>
</dbReference>
<dbReference type="NCBIfam" id="TIGR00099">
    <property type="entry name" value="Cof-subfamily"/>
    <property type="match status" value="1"/>
</dbReference>
<dbReference type="Pfam" id="PF08282">
    <property type="entry name" value="Hydrolase_3"/>
    <property type="match status" value="1"/>
</dbReference>
<evidence type="ECO:0000313" key="1">
    <source>
        <dbReference type="EMBL" id="VBB43381.1"/>
    </source>
</evidence>
<keyword evidence="1" id="KW-0378">Hydrolase</keyword>
<dbReference type="PANTHER" id="PTHR10000">
    <property type="entry name" value="PHOSPHOSERINE PHOSPHATASE"/>
    <property type="match status" value="1"/>
</dbReference>
<dbReference type="GO" id="GO:0016791">
    <property type="term" value="F:phosphatase activity"/>
    <property type="evidence" value="ECO:0007669"/>
    <property type="project" value="TreeGrafter"/>
</dbReference>